<name>A0A8K0TGR1_9PEZI</name>
<proteinExistence type="predicted"/>
<feature type="region of interest" description="Disordered" evidence="1">
    <location>
        <begin position="267"/>
        <end position="289"/>
    </location>
</feature>
<dbReference type="Proteomes" id="UP000813385">
    <property type="component" value="Unassembled WGS sequence"/>
</dbReference>
<protein>
    <submittedName>
        <fullName evidence="2">Uncharacterized protein</fullName>
    </submittedName>
</protein>
<comment type="caution">
    <text evidence="2">The sequence shown here is derived from an EMBL/GenBank/DDBJ whole genome shotgun (WGS) entry which is preliminary data.</text>
</comment>
<accession>A0A8K0TGR1</accession>
<evidence type="ECO:0000256" key="1">
    <source>
        <dbReference type="SAM" id="MobiDB-lite"/>
    </source>
</evidence>
<dbReference type="OrthoDB" id="4670414at2759"/>
<evidence type="ECO:0000313" key="2">
    <source>
        <dbReference type="EMBL" id="KAH7359243.1"/>
    </source>
</evidence>
<dbReference type="EMBL" id="JAGPXD010000004">
    <property type="protein sequence ID" value="KAH7359243.1"/>
    <property type="molecule type" value="Genomic_DNA"/>
</dbReference>
<reference evidence="2" key="1">
    <citation type="journal article" date="2021" name="Nat. Commun.">
        <title>Genetic determinants of endophytism in the Arabidopsis root mycobiome.</title>
        <authorList>
            <person name="Mesny F."/>
            <person name="Miyauchi S."/>
            <person name="Thiergart T."/>
            <person name="Pickel B."/>
            <person name="Atanasova L."/>
            <person name="Karlsson M."/>
            <person name="Huettel B."/>
            <person name="Barry K.W."/>
            <person name="Haridas S."/>
            <person name="Chen C."/>
            <person name="Bauer D."/>
            <person name="Andreopoulos W."/>
            <person name="Pangilinan J."/>
            <person name="LaButti K."/>
            <person name="Riley R."/>
            <person name="Lipzen A."/>
            <person name="Clum A."/>
            <person name="Drula E."/>
            <person name="Henrissat B."/>
            <person name="Kohler A."/>
            <person name="Grigoriev I.V."/>
            <person name="Martin F.M."/>
            <person name="Hacquard S."/>
        </authorList>
    </citation>
    <scope>NUCLEOTIDE SEQUENCE</scope>
    <source>
        <strain evidence="2">MPI-CAGE-AT-0016</strain>
    </source>
</reference>
<evidence type="ECO:0000313" key="3">
    <source>
        <dbReference type="Proteomes" id="UP000813385"/>
    </source>
</evidence>
<gene>
    <name evidence="2" type="ORF">B0T11DRAFT_286049</name>
</gene>
<sequence>MAPKQKHTYYAYNEGYDPGLLRLGNLAFDFANPRLNSPYFHREVLDLLGPPPQVTADKRPNCYLSHKGGWNVGFGVSLEPLIELGTSLQDSSYRVVMGKNGSKIELINPDEFLKKMLDEPAASTWLRTRLSVARKLKATYSNLVSAPKIWMLTGLYYIEDAKVYQLRAKSKSGNASIPIPIPDPTGIAALLGLTVAPNASAGKGSEIAAGTDFSGKMVWAAQWQRVHAKYSTDSKPTVGESFQLRLLNIYSAETERDDEIEDIFAQVSLGDDQDPEVASSTGGEEDYREETWKLFEEEVADLLEELEV</sequence>
<dbReference type="AlphaFoldDB" id="A0A8K0TGR1"/>
<keyword evidence="3" id="KW-1185">Reference proteome</keyword>
<organism evidence="2 3">
    <name type="scientific">Plectosphaerella cucumerina</name>
    <dbReference type="NCBI Taxonomy" id="40658"/>
    <lineage>
        <taxon>Eukaryota</taxon>
        <taxon>Fungi</taxon>
        <taxon>Dikarya</taxon>
        <taxon>Ascomycota</taxon>
        <taxon>Pezizomycotina</taxon>
        <taxon>Sordariomycetes</taxon>
        <taxon>Hypocreomycetidae</taxon>
        <taxon>Glomerellales</taxon>
        <taxon>Plectosphaerellaceae</taxon>
        <taxon>Plectosphaerella</taxon>
    </lineage>
</organism>